<protein>
    <submittedName>
        <fullName evidence="2">Uncharacterized protein</fullName>
    </submittedName>
</protein>
<dbReference type="Proteomes" id="UP000788993">
    <property type="component" value="Unassembled WGS sequence"/>
</dbReference>
<feature type="compositionally biased region" description="Basic and acidic residues" evidence="1">
    <location>
        <begin position="312"/>
        <end position="383"/>
    </location>
</feature>
<reference evidence="2" key="2">
    <citation type="submission" date="2021-01" db="EMBL/GenBank/DDBJ databases">
        <authorList>
            <person name="Schikora-Tamarit M.A."/>
        </authorList>
    </citation>
    <scope>NUCLEOTIDE SEQUENCE</scope>
    <source>
        <strain evidence="2">NCAIM Y.01608</strain>
    </source>
</reference>
<feature type="compositionally biased region" description="Acidic residues" evidence="1">
    <location>
        <begin position="399"/>
        <end position="408"/>
    </location>
</feature>
<feature type="region of interest" description="Disordered" evidence="1">
    <location>
        <begin position="303"/>
        <end position="436"/>
    </location>
</feature>
<dbReference type="AlphaFoldDB" id="A0A9P8NSL2"/>
<organism evidence="2 3">
    <name type="scientific">Ogataea polymorpha</name>
    <dbReference type="NCBI Taxonomy" id="460523"/>
    <lineage>
        <taxon>Eukaryota</taxon>
        <taxon>Fungi</taxon>
        <taxon>Dikarya</taxon>
        <taxon>Ascomycota</taxon>
        <taxon>Saccharomycotina</taxon>
        <taxon>Pichiomycetes</taxon>
        <taxon>Pichiales</taxon>
        <taxon>Pichiaceae</taxon>
        <taxon>Ogataea</taxon>
    </lineage>
</organism>
<accession>A0A9P8NSL2</accession>
<evidence type="ECO:0000256" key="1">
    <source>
        <dbReference type="SAM" id="MobiDB-lite"/>
    </source>
</evidence>
<comment type="caution">
    <text evidence="2">The sequence shown here is derived from an EMBL/GenBank/DDBJ whole genome shotgun (WGS) entry which is preliminary data.</text>
</comment>
<dbReference type="EMBL" id="JAEUBD010001571">
    <property type="protein sequence ID" value="KAH3658870.1"/>
    <property type="molecule type" value="Genomic_DNA"/>
</dbReference>
<reference evidence="2" key="1">
    <citation type="journal article" date="2021" name="Open Biol.">
        <title>Shared evolutionary footprints suggest mitochondrial oxidative damage underlies multiple complex I losses in fungi.</title>
        <authorList>
            <person name="Schikora-Tamarit M.A."/>
            <person name="Marcet-Houben M."/>
            <person name="Nosek J."/>
            <person name="Gabaldon T."/>
        </authorList>
    </citation>
    <scope>NUCLEOTIDE SEQUENCE</scope>
    <source>
        <strain evidence="2">NCAIM Y.01608</strain>
    </source>
</reference>
<proteinExistence type="predicted"/>
<evidence type="ECO:0000313" key="2">
    <source>
        <dbReference type="EMBL" id="KAH3658870.1"/>
    </source>
</evidence>
<keyword evidence="3" id="KW-1185">Reference proteome</keyword>
<gene>
    <name evidence="2" type="ORF">OGATHE_006596</name>
</gene>
<sequence>MPVQSTHPAENLSDLVSEDVRAVLLKAPPTLLIEDPVYHNRLTELRNDYRYAYVVQWIYLLRHLVKITENFDVETFEEELLGIASPVFVNAFVSRMVQYLANFKVENFDSQVNDALNQVSARYYEEYDPIDFFALDLIGKTELFYNLTQLANTKSIDNFRKSVDQYAKPQHDLRLEPVYAYTEDRELNEWFVLEDSRVYYRKTEYPPMEVPKKRADAKKRIGNPAETFGDIEPVLVEWRCETAGIYQFDQYLKELKQKGGKKTSSHEYKLYGSLKRFVEQVAQHDLKKRRQALQRRREIQMQALLANRKRSSRLEAKERQKQEEDEKKRQEEERLRAHGAEMRAQKRMKLKEEMYQASRTERLQRRHRETESSESKDVTKEDTTQGAKPNVHEAHDNASDDTIDEQSEGQESAAQSPIVERATIEVPGRIDAAQER</sequence>
<evidence type="ECO:0000313" key="3">
    <source>
        <dbReference type="Proteomes" id="UP000788993"/>
    </source>
</evidence>
<name>A0A9P8NSL2_9ASCO</name>